<keyword evidence="6" id="KW-0812">Transmembrane</keyword>
<name>A0AAD2K086_9AGAR</name>
<keyword evidence="8" id="KW-1133">Transmembrane helix</keyword>
<evidence type="ECO:0000256" key="1">
    <source>
        <dbReference type="ARBA" id="ARBA00001971"/>
    </source>
</evidence>
<dbReference type="PRINTS" id="PR00463">
    <property type="entry name" value="EP450I"/>
</dbReference>
<comment type="pathway">
    <text evidence="3">Secondary metabolite biosynthesis; terpenoid biosynthesis.</text>
</comment>
<dbReference type="PRINTS" id="PR00385">
    <property type="entry name" value="P450"/>
</dbReference>
<evidence type="ECO:0000256" key="9">
    <source>
        <dbReference type="ARBA" id="ARBA00023002"/>
    </source>
</evidence>
<evidence type="ECO:0000313" key="16">
    <source>
        <dbReference type="Proteomes" id="UP001295794"/>
    </source>
</evidence>
<dbReference type="GO" id="GO:0005506">
    <property type="term" value="F:iron ion binding"/>
    <property type="evidence" value="ECO:0007669"/>
    <property type="project" value="InterPro"/>
</dbReference>
<protein>
    <recommendedName>
        <fullName evidence="17">Cytochrome P450</fullName>
    </recommendedName>
</protein>
<feature type="signal peptide" evidence="14">
    <location>
        <begin position="1"/>
        <end position="21"/>
    </location>
</feature>
<feature type="binding site" description="axial binding residue" evidence="13">
    <location>
        <position position="462"/>
    </location>
    <ligand>
        <name>heme</name>
        <dbReference type="ChEBI" id="CHEBI:30413"/>
    </ligand>
    <ligandPart>
        <name>Fe</name>
        <dbReference type="ChEBI" id="CHEBI:18248"/>
    </ligandPart>
</feature>
<evidence type="ECO:0000313" key="15">
    <source>
        <dbReference type="EMBL" id="CAK5271749.1"/>
    </source>
</evidence>
<evidence type="ECO:0000256" key="2">
    <source>
        <dbReference type="ARBA" id="ARBA00004370"/>
    </source>
</evidence>
<keyword evidence="14" id="KW-0732">Signal</keyword>
<keyword evidence="9" id="KW-0560">Oxidoreductase</keyword>
<dbReference type="PANTHER" id="PTHR24305">
    <property type="entry name" value="CYTOCHROME P450"/>
    <property type="match status" value="1"/>
</dbReference>
<dbReference type="Proteomes" id="UP001295794">
    <property type="component" value="Unassembled WGS sequence"/>
</dbReference>
<accession>A0AAD2K086</accession>
<dbReference type="InterPro" id="IPR050121">
    <property type="entry name" value="Cytochrome_P450_monoxygenase"/>
</dbReference>
<dbReference type="SUPFAM" id="SSF48264">
    <property type="entry name" value="Cytochrome P450"/>
    <property type="match status" value="2"/>
</dbReference>
<dbReference type="PANTHER" id="PTHR24305:SF166">
    <property type="entry name" value="CYTOCHROME P450 12A4, MITOCHONDRIAL-RELATED"/>
    <property type="match status" value="1"/>
</dbReference>
<sequence>MPFSMMEIGFTVVLLVLVTYAVKRAVDARSQDVRLLPGPSSSSWLFGNLPEMFLPHNYGDNEYRWASEYGGVYLLRGVFGQPRLMVSDPVALNHLLKNDNAYYEPMFLALTTALYGRRNPMALRDNAHRKLRTALSIGFTPAVVKEYLETFKSVASQIAQSLASEKQGAVVDLTPLIATATLTAIAEIAVGRSIDQLDPRLNKSLFDVLSLASRFGYPQFLIEGLTSHLPASFLNWMFGNAPLRMFALTRKTKSLCTELGNQVVSEMTTDEGDVQGTHLFAKILAGNSSKSLSTDLLVDQTSILMIGGQDTTSNTMAFALIELARHPALQASLRAELLDAGADTANGFDSLPLLNAVIKETLRFYPAEPISEKVALVDLTVPLSKPVTLKDGRVVNELFVRKGQYIGCEFGAYQRTTFRWGPKPEEFNPYRWIEDQVGPEGETMASSPYSSLLSFANGPHVCLGSPALQLALRVSRQLRVPRFSNLTSKFSLLSVLEMQVILAELISKFVFEIPKDPALQVRSLFTNTMVSCNDKGERGAWLHVERVKQYTLSLAVGQAIYELSIKLYNLCKGFFRNPTPTHTLTTMPFSVLGSCATAFLVVTATYLIKRALDSRSHDVNLLRGPSPASWLFGSLPEMFLPHNYGDHEYRWANEYGGVYRLQGVLGQTRLMVSDPVALNHLLKNDDAYYAPMFLALVTALYGRRNPMSLKDDPHRRLRAGLSVGFTPAVIKEYLDTFKAVASQITESLLERKPGAVVDLIPDLSVGTLSAIGQVAVGRSMEELDPGLNEALFGVLSLASRFGYPQFLIEELASHLPASFLNWLFSKAPLRMFAVTRRTKALCSELGEQIVTESTASDNTVEGNHLFAKILAGNSSKSLPTDLLVDQTSILLIAGQDTTTNTMAFALIELARNPAVQASLRAELLNAGAEIEDGFDSLPLLNAVIKETLRLYPAEPVSEKMALVDLTIPLGKPTTLKDGRVVTELFVRKGQYIGCEFGAYHRSTDR</sequence>
<dbReference type="InterPro" id="IPR001128">
    <property type="entry name" value="Cyt_P450"/>
</dbReference>
<dbReference type="InterPro" id="IPR002401">
    <property type="entry name" value="Cyt_P450_E_grp-I"/>
</dbReference>
<dbReference type="GO" id="GO:0016705">
    <property type="term" value="F:oxidoreductase activity, acting on paired donors, with incorporation or reduction of molecular oxygen"/>
    <property type="evidence" value="ECO:0007669"/>
    <property type="project" value="InterPro"/>
</dbReference>
<evidence type="ECO:0000256" key="14">
    <source>
        <dbReference type="SAM" id="SignalP"/>
    </source>
</evidence>
<evidence type="ECO:0000256" key="10">
    <source>
        <dbReference type="ARBA" id="ARBA00023004"/>
    </source>
</evidence>
<gene>
    <name evidence="15" type="ORF">MYCIT1_LOCUS17030</name>
</gene>
<evidence type="ECO:0000256" key="5">
    <source>
        <dbReference type="ARBA" id="ARBA00022617"/>
    </source>
</evidence>
<keyword evidence="5 13" id="KW-0349">Heme</keyword>
<dbReference type="EMBL" id="CAVNYO010000174">
    <property type="protein sequence ID" value="CAK5271749.1"/>
    <property type="molecule type" value="Genomic_DNA"/>
</dbReference>
<comment type="subcellular location">
    <subcellularLocation>
        <location evidence="2">Membrane</location>
    </subcellularLocation>
</comment>
<evidence type="ECO:0000256" key="6">
    <source>
        <dbReference type="ARBA" id="ARBA00022692"/>
    </source>
</evidence>
<dbReference type="Gene3D" id="1.10.630.10">
    <property type="entry name" value="Cytochrome P450"/>
    <property type="match status" value="2"/>
</dbReference>
<dbReference type="AlphaFoldDB" id="A0AAD2K086"/>
<reference evidence="15" key="1">
    <citation type="submission" date="2023-11" db="EMBL/GenBank/DDBJ databases">
        <authorList>
            <person name="De Vega J J."/>
            <person name="De Vega J J."/>
        </authorList>
    </citation>
    <scope>NUCLEOTIDE SEQUENCE</scope>
</reference>
<evidence type="ECO:0000256" key="11">
    <source>
        <dbReference type="ARBA" id="ARBA00023033"/>
    </source>
</evidence>
<evidence type="ECO:0008006" key="17">
    <source>
        <dbReference type="Google" id="ProtNLM"/>
    </source>
</evidence>
<dbReference type="GO" id="GO:0020037">
    <property type="term" value="F:heme binding"/>
    <property type="evidence" value="ECO:0007669"/>
    <property type="project" value="InterPro"/>
</dbReference>
<evidence type="ECO:0000256" key="4">
    <source>
        <dbReference type="ARBA" id="ARBA00010617"/>
    </source>
</evidence>
<keyword evidence="16" id="KW-1185">Reference proteome</keyword>
<evidence type="ECO:0000256" key="13">
    <source>
        <dbReference type="PIRSR" id="PIRSR602401-1"/>
    </source>
</evidence>
<dbReference type="InterPro" id="IPR036396">
    <property type="entry name" value="Cyt_P450_sf"/>
</dbReference>
<keyword evidence="12" id="KW-0472">Membrane</keyword>
<comment type="similarity">
    <text evidence="4">Belongs to the cytochrome P450 family.</text>
</comment>
<organism evidence="15 16">
    <name type="scientific">Mycena citricolor</name>
    <dbReference type="NCBI Taxonomy" id="2018698"/>
    <lineage>
        <taxon>Eukaryota</taxon>
        <taxon>Fungi</taxon>
        <taxon>Dikarya</taxon>
        <taxon>Basidiomycota</taxon>
        <taxon>Agaricomycotina</taxon>
        <taxon>Agaricomycetes</taxon>
        <taxon>Agaricomycetidae</taxon>
        <taxon>Agaricales</taxon>
        <taxon>Marasmiineae</taxon>
        <taxon>Mycenaceae</taxon>
        <taxon>Mycena</taxon>
    </lineage>
</organism>
<evidence type="ECO:0000256" key="12">
    <source>
        <dbReference type="ARBA" id="ARBA00023136"/>
    </source>
</evidence>
<dbReference type="GO" id="GO:0004497">
    <property type="term" value="F:monooxygenase activity"/>
    <property type="evidence" value="ECO:0007669"/>
    <property type="project" value="UniProtKB-KW"/>
</dbReference>
<comment type="cofactor">
    <cofactor evidence="1 13">
        <name>heme</name>
        <dbReference type="ChEBI" id="CHEBI:30413"/>
    </cofactor>
</comment>
<keyword evidence="10 13" id="KW-0408">Iron</keyword>
<evidence type="ECO:0000256" key="7">
    <source>
        <dbReference type="ARBA" id="ARBA00022723"/>
    </source>
</evidence>
<keyword evidence="11" id="KW-0503">Monooxygenase</keyword>
<dbReference type="Pfam" id="PF00067">
    <property type="entry name" value="p450"/>
    <property type="match status" value="2"/>
</dbReference>
<dbReference type="GO" id="GO:0016020">
    <property type="term" value="C:membrane"/>
    <property type="evidence" value="ECO:0007669"/>
    <property type="project" value="UniProtKB-SubCell"/>
</dbReference>
<evidence type="ECO:0000256" key="3">
    <source>
        <dbReference type="ARBA" id="ARBA00004721"/>
    </source>
</evidence>
<proteinExistence type="inferred from homology"/>
<comment type="caution">
    <text evidence="15">The sequence shown here is derived from an EMBL/GenBank/DDBJ whole genome shotgun (WGS) entry which is preliminary data.</text>
</comment>
<keyword evidence="7 13" id="KW-0479">Metal-binding</keyword>
<feature type="chain" id="PRO_5041934631" description="Cytochrome P450" evidence="14">
    <location>
        <begin position="22"/>
        <end position="1005"/>
    </location>
</feature>
<evidence type="ECO:0000256" key="8">
    <source>
        <dbReference type="ARBA" id="ARBA00022989"/>
    </source>
</evidence>